<keyword evidence="1" id="KW-0812">Transmembrane</keyword>
<dbReference type="AlphaFoldDB" id="A0A0F0LR68"/>
<feature type="transmembrane region" description="Helical" evidence="1">
    <location>
        <begin position="21"/>
        <end position="44"/>
    </location>
</feature>
<accession>A0A0F0LR68</accession>
<organism evidence="2 3">
    <name type="scientific">Microbacterium azadirachtae</name>
    <dbReference type="NCBI Taxonomy" id="582680"/>
    <lineage>
        <taxon>Bacteria</taxon>
        <taxon>Bacillati</taxon>
        <taxon>Actinomycetota</taxon>
        <taxon>Actinomycetes</taxon>
        <taxon>Micrococcales</taxon>
        <taxon>Microbacteriaceae</taxon>
        <taxon>Microbacterium</taxon>
    </lineage>
</organism>
<keyword evidence="1" id="KW-0472">Membrane</keyword>
<dbReference type="EMBL" id="JYIX01000025">
    <property type="protein sequence ID" value="KJL34745.1"/>
    <property type="molecule type" value="Genomic_DNA"/>
</dbReference>
<feature type="transmembrane region" description="Helical" evidence="1">
    <location>
        <begin position="101"/>
        <end position="122"/>
    </location>
</feature>
<dbReference type="PATRIC" id="fig|582680.6.peg.643"/>
<sequence length="211" mass="21848">MTAATRSGRQGPTTRSERADATAVLIVGTLVLAAAVTVVVLRAAQTFRPDGIAWVLPIDQQPIDATVGSGSSAVHGYATQALVIVRGLSPVGTGAIVLSHVVWAAAAVLVIGSSLFIAWSFLRGRFFAPGTVRALAMISWALAIGAGAVHLLDGFGRNSIVAALDPDHGAVYDAPDTWSWLPVFAVGVALGLITTAFRRGVRLQKETEGLV</sequence>
<feature type="transmembrane region" description="Helical" evidence="1">
    <location>
        <begin position="134"/>
        <end position="152"/>
    </location>
</feature>
<dbReference type="STRING" id="582680.RS86_00622"/>
<dbReference type="RefSeq" id="WP_045270760.1">
    <property type="nucleotide sequence ID" value="NZ_JYIX01000025.1"/>
</dbReference>
<gene>
    <name evidence="2" type="ORF">RS86_00622</name>
</gene>
<reference evidence="2 3" key="1">
    <citation type="submission" date="2015-02" db="EMBL/GenBank/DDBJ databases">
        <title>Draft genome sequences of ten Microbacterium spp. with emphasis on heavy metal contaminated environments.</title>
        <authorList>
            <person name="Corretto E."/>
        </authorList>
    </citation>
    <scope>NUCLEOTIDE SEQUENCE [LARGE SCALE GENOMIC DNA]</scope>
    <source>
        <strain evidence="2 3">ARN176</strain>
    </source>
</reference>
<dbReference type="Proteomes" id="UP000033740">
    <property type="component" value="Unassembled WGS sequence"/>
</dbReference>
<name>A0A0F0LR68_9MICO</name>
<keyword evidence="1" id="KW-1133">Transmembrane helix</keyword>
<feature type="transmembrane region" description="Helical" evidence="1">
    <location>
        <begin position="178"/>
        <end position="197"/>
    </location>
</feature>
<protein>
    <recommendedName>
        <fullName evidence="4">DUF2975 domain-containing protein</fullName>
    </recommendedName>
</protein>
<evidence type="ECO:0000313" key="2">
    <source>
        <dbReference type="EMBL" id="KJL34745.1"/>
    </source>
</evidence>
<comment type="caution">
    <text evidence="2">The sequence shown here is derived from an EMBL/GenBank/DDBJ whole genome shotgun (WGS) entry which is preliminary data.</text>
</comment>
<evidence type="ECO:0008006" key="4">
    <source>
        <dbReference type="Google" id="ProtNLM"/>
    </source>
</evidence>
<evidence type="ECO:0000256" key="1">
    <source>
        <dbReference type="SAM" id="Phobius"/>
    </source>
</evidence>
<evidence type="ECO:0000313" key="3">
    <source>
        <dbReference type="Proteomes" id="UP000033740"/>
    </source>
</evidence>
<proteinExistence type="predicted"/>
<keyword evidence="3" id="KW-1185">Reference proteome</keyword>